<reference evidence="2" key="1">
    <citation type="journal article" date="2024" name="Proc. Natl. Acad. Sci. U.S.A.">
        <title>Extraordinary preservation of gene collinearity over three hundred million years revealed in homosporous lycophytes.</title>
        <authorList>
            <person name="Li C."/>
            <person name="Wickell D."/>
            <person name="Kuo L.Y."/>
            <person name="Chen X."/>
            <person name="Nie B."/>
            <person name="Liao X."/>
            <person name="Peng D."/>
            <person name="Ji J."/>
            <person name="Jenkins J."/>
            <person name="Williams M."/>
            <person name="Shu S."/>
            <person name="Plott C."/>
            <person name="Barry K."/>
            <person name="Rajasekar S."/>
            <person name="Grimwood J."/>
            <person name="Han X."/>
            <person name="Sun S."/>
            <person name="Hou Z."/>
            <person name="He W."/>
            <person name="Dai G."/>
            <person name="Sun C."/>
            <person name="Schmutz J."/>
            <person name="Leebens-Mack J.H."/>
            <person name="Li F.W."/>
            <person name="Wang L."/>
        </authorList>
    </citation>
    <scope>NUCLEOTIDE SEQUENCE [LARGE SCALE GENOMIC DNA]</scope>
    <source>
        <strain evidence="2">cv. PW_Plant_1</strain>
    </source>
</reference>
<dbReference type="EMBL" id="CM055107">
    <property type="protein sequence ID" value="KAJ7527006.1"/>
    <property type="molecule type" value="Genomic_DNA"/>
</dbReference>
<accession>A0ACC2BB56</accession>
<evidence type="ECO:0000313" key="1">
    <source>
        <dbReference type="EMBL" id="KAJ7527006.1"/>
    </source>
</evidence>
<gene>
    <name evidence="1" type="ORF">O6H91_16G031700</name>
</gene>
<sequence>MAETPKSAVMAEPDVIFDFRDFESSWIGRYRFSRSVCYPLDLSLTPGITFAHRPQITSKGSFTSQANIGSGFASPALPSKLLRRSPSGPLSFRSFDGGYGSSSSASSPGLIKSSSSASFQSSAESSDEPTEEDKALVVKRAASWSQYLDGSGGERAVEAAEHWMVDMSQLFLGQKFATGSYSRLYHGLYRGKEVAVKLMRPPDEDEQIALRLERQFRHEVSLLSRLHHQNVVGFLAACRKPAVCCIVTEYLSNGSVRSFLQRSGPGSRPMKVILGMALDVARGMEYLHSQGVIHRDLKSENLCLDKDLFVKITDFGVSCHFTEDDNLNKDTGTYRWMAPEMISQKAYTKKVDVYSFGIVLWELYTGLIPFEEMSAVQAAYAVVNKCARPEIPPDCPRVLSEMMKQCWSSNPDKRPDFWEIVKRLEQFEGSSKEDFSFSTWQNPSQHTSLLLRCFKGCR</sequence>
<dbReference type="Proteomes" id="UP001162992">
    <property type="component" value="Chromosome 16"/>
</dbReference>
<protein>
    <submittedName>
        <fullName evidence="1">Uncharacterized protein</fullName>
    </submittedName>
</protein>
<name>A0ACC2BB56_DIPCM</name>
<comment type="caution">
    <text evidence="1">The sequence shown here is derived from an EMBL/GenBank/DDBJ whole genome shotgun (WGS) entry which is preliminary data.</text>
</comment>
<keyword evidence="2" id="KW-1185">Reference proteome</keyword>
<evidence type="ECO:0000313" key="2">
    <source>
        <dbReference type="Proteomes" id="UP001162992"/>
    </source>
</evidence>
<organism evidence="1 2">
    <name type="scientific">Diphasiastrum complanatum</name>
    <name type="common">Issler's clubmoss</name>
    <name type="synonym">Lycopodium complanatum</name>
    <dbReference type="NCBI Taxonomy" id="34168"/>
    <lineage>
        <taxon>Eukaryota</taxon>
        <taxon>Viridiplantae</taxon>
        <taxon>Streptophyta</taxon>
        <taxon>Embryophyta</taxon>
        <taxon>Tracheophyta</taxon>
        <taxon>Lycopodiopsida</taxon>
        <taxon>Lycopodiales</taxon>
        <taxon>Lycopodiaceae</taxon>
        <taxon>Lycopodioideae</taxon>
        <taxon>Diphasiastrum</taxon>
    </lineage>
</organism>
<proteinExistence type="predicted"/>